<keyword evidence="3" id="KW-0677">Repeat</keyword>
<proteinExistence type="predicted"/>
<keyword evidence="2" id="KW-0853">WD repeat</keyword>
<dbReference type="GO" id="GO:0010970">
    <property type="term" value="P:transport along microtubule"/>
    <property type="evidence" value="ECO:0007669"/>
    <property type="project" value="TreeGrafter"/>
</dbReference>
<name>A0A8C1A2R1_CYPCA</name>
<dbReference type="Ensembl" id="ENSCCRT00000005211.2">
    <property type="protein sequence ID" value="ENSCCRP00000004717.1"/>
    <property type="gene ID" value="ENSCCRG00000002811.2"/>
</dbReference>
<dbReference type="PANTHER" id="PTHR12442">
    <property type="entry name" value="DYNEIN INTERMEDIATE CHAIN"/>
    <property type="match status" value="1"/>
</dbReference>
<dbReference type="Gene3D" id="2.130.10.10">
    <property type="entry name" value="YVTN repeat-like/Quinoprotein amine dehydrogenase"/>
    <property type="match status" value="1"/>
</dbReference>
<keyword evidence="1" id="KW-0963">Cytoplasm</keyword>
<dbReference type="GO" id="GO:0005868">
    <property type="term" value="C:cytoplasmic dynein complex"/>
    <property type="evidence" value="ECO:0007669"/>
    <property type="project" value="TreeGrafter"/>
</dbReference>
<keyword evidence="5" id="KW-1185">Reference proteome</keyword>
<reference evidence="4" key="1">
    <citation type="submission" date="2025-08" db="UniProtKB">
        <authorList>
            <consortium name="Ensembl"/>
        </authorList>
    </citation>
    <scope>IDENTIFICATION</scope>
</reference>
<protein>
    <submittedName>
        <fullName evidence="4">Uncharacterized protein</fullName>
    </submittedName>
</protein>
<dbReference type="SUPFAM" id="SSF50978">
    <property type="entry name" value="WD40 repeat-like"/>
    <property type="match status" value="1"/>
</dbReference>
<dbReference type="GO" id="GO:0045503">
    <property type="term" value="F:dynein light chain binding"/>
    <property type="evidence" value="ECO:0007669"/>
    <property type="project" value="TreeGrafter"/>
</dbReference>
<evidence type="ECO:0000313" key="5">
    <source>
        <dbReference type="Proteomes" id="UP001108240"/>
    </source>
</evidence>
<dbReference type="Proteomes" id="UP001108240">
    <property type="component" value="Unplaced"/>
</dbReference>
<reference evidence="4" key="2">
    <citation type="submission" date="2025-09" db="UniProtKB">
        <authorList>
            <consortium name="Ensembl"/>
        </authorList>
    </citation>
    <scope>IDENTIFICATION</scope>
</reference>
<evidence type="ECO:0000256" key="1">
    <source>
        <dbReference type="ARBA" id="ARBA00022490"/>
    </source>
</evidence>
<dbReference type="InterPro" id="IPR015943">
    <property type="entry name" value="WD40/YVTN_repeat-like_dom_sf"/>
</dbReference>
<evidence type="ECO:0000256" key="2">
    <source>
        <dbReference type="ARBA" id="ARBA00022574"/>
    </source>
</evidence>
<dbReference type="InterPro" id="IPR050687">
    <property type="entry name" value="Dynein_IC"/>
</dbReference>
<dbReference type="GO" id="GO:0045504">
    <property type="term" value="F:dynein heavy chain binding"/>
    <property type="evidence" value="ECO:0007669"/>
    <property type="project" value="TreeGrafter"/>
</dbReference>
<organism evidence="4 5">
    <name type="scientific">Cyprinus carpio carpio</name>
    <dbReference type="NCBI Taxonomy" id="630221"/>
    <lineage>
        <taxon>Eukaryota</taxon>
        <taxon>Metazoa</taxon>
        <taxon>Chordata</taxon>
        <taxon>Craniata</taxon>
        <taxon>Vertebrata</taxon>
        <taxon>Euteleostomi</taxon>
        <taxon>Actinopterygii</taxon>
        <taxon>Neopterygii</taxon>
        <taxon>Teleostei</taxon>
        <taxon>Ostariophysi</taxon>
        <taxon>Cypriniformes</taxon>
        <taxon>Cyprinidae</taxon>
        <taxon>Cyprininae</taxon>
        <taxon>Cyprinus</taxon>
    </lineage>
</organism>
<evidence type="ECO:0000256" key="3">
    <source>
        <dbReference type="ARBA" id="ARBA00022737"/>
    </source>
</evidence>
<dbReference type="PANTHER" id="PTHR12442:SF34">
    <property type="entry name" value="CYTOPLASMIC DYNEIN 1 INTERMEDIATE CHAIN 1"/>
    <property type="match status" value="1"/>
</dbReference>
<dbReference type="GeneTree" id="ENSGT00940000156032"/>
<dbReference type="AlphaFoldDB" id="A0A8C1A2R1"/>
<evidence type="ECO:0000313" key="4">
    <source>
        <dbReference type="Ensembl" id="ENSCCRP00000004717.1"/>
    </source>
</evidence>
<dbReference type="InterPro" id="IPR036322">
    <property type="entry name" value="WD40_repeat_dom_sf"/>
</dbReference>
<accession>A0A8C1A2R1</accession>
<sequence length="157" mass="18034">MIFHLHFLMLCPPQQNKPLNFFEDNADYVYDVMWSPVHPSLFAAVDGMGRLDLWNLNDDTEVPTASVTIEGSPALNCVRWASWGKEVTVGDSEGRVWICRWRGMNLFSLISIIMCEITVIILLSDLFSAVWQLYEHHQPSKTWMQNESGSEIESLRV</sequence>